<reference evidence="9 10" key="1">
    <citation type="journal article" date="1998" name="Nature">
        <title>The complete genome of the hyperthermophilic bacterium Aquifex aeolicus.</title>
        <authorList>
            <person name="Deckert G."/>
            <person name="Warren P.V."/>
            <person name="Gaasterland T."/>
            <person name="Young W.G."/>
            <person name="Lenox A.L."/>
            <person name="Graham D.E."/>
            <person name="Overbeek R."/>
            <person name="Snead M.A."/>
            <person name="Keller M."/>
            <person name="Aujay M."/>
            <person name="Huber R."/>
            <person name="Feldman R.A."/>
            <person name="Short J.M."/>
            <person name="Olson G.J."/>
            <person name="Swanson R.V."/>
        </authorList>
    </citation>
    <scope>NUCLEOTIDE SEQUENCE [LARGE SCALE GENOMIC DNA]</scope>
    <source>
        <strain evidence="9 10">VF5</strain>
    </source>
</reference>
<dbReference type="EMBL" id="AE000657">
    <property type="protein sequence ID" value="AAC07368.1"/>
    <property type="molecule type" value="Genomic_DNA"/>
</dbReference>
<keyword evidence="4" id="KW-1003">Cell membrane</keyword>
<evidence type="ECO:0000256" key="6">
    <source>
        <dbReference type="ARBA" id="ARBA00022989"/>
    </source>
</evidence>
<organism evidence="9 10">
    <name type="scientific">Aquifex aeolicus (strain VF5)</name>
    <dbReference type="NCBI Taxonomy" id="224324"/>
    <lineage>
        <taxon>Bacteria</taxon>
        <taxon>Pseudomonadati</taxon>
        <taxon>Aquificota</taxon>
        <taxon>Aquificia</taxon>
        <taxon>Aquificales</taxon>
        <taxon>Aquificaceae</taxon>
        <taxon>Aquifex</taxon>
    </lineage>
</organism>
<evidence type="ECO:0000256" key="7">
    <source>
        <dbReference type="ARBA" id="ARBA00023136"/>
    </source>
</evidence>
<protein>
    <recommendedName>
        <fullName evidence="11">Transporter</fullName>
    </recommendedName>
</protein>
<keyword evidence="6 8" id="KW-1133">Transmembrane helix</keyword>
<evidence type="ECO:0008006" key="11">
    <source>
        <dbReference type="Google" id="ProtNLM"/>
    </source>
</evidence>
<dbReference type="GO" id="GO:0055085">
    <property type="term" value="P:transmembrane transport"/>
    <property type="evidence" value="ECO:0007669"/>
    <property type="project" value="InterPro"/>
</dbReference>
<evidence type="ECO:0000256" key="1">
    <source>
        <dbReference type="ARBA" id="ARBA00004651"/>
    </source>
</evidence>
<comment type="subcellular location">
    <subcellularLocation>
        <location evidence="1">Cell membrane</location>
        <topology evidence="1">Multi-pass membrane protein</topology>
    </subcellularLocation>
</comment>
<dbReference type="HOGENOM" id="CLU_056175_5_0_0"/>
<accession>O67397</accession>
<feature type="transmembrane region" description="Helical" evidence="8">
    <location>
        <begin position="268"/>
        <end position="291"/>
    </location>
</feature>
<dbReference type="FunCoup" id="O67397">
    <property type="interactions" value="112"/>
</dbReference>
<dbReference type="PANTHER" id="PTHR36838">
    <property type="entry name" value="AUXIN EFFLUX CARRIER FAMILY PROTEIN"/>
    <property type="match status" value="1"/>
</dbReference>
<keyword evidence="7 8" id="KW-0472">Membrane</keyword>
<name>O67397_AQUAE</name>
<keyword evidence="10" id="KW-1185">Reference proteome</keyword>
<proteinExistence type="inferred from homology"/>
<evidence type="ECO:0000256" key="5">
    <source>
        <dbReference type="ARBA" id="ARBA00022692"/>
    </source>
</evidence>
<feature type="transmembrane region" description="Helical" evidence="8">
    <location>
        <begin position="124"/>
        <end position="146"/>
    </location>
</feature>
<dbReference type="Proteomes" id="UP000000798">
    <property type="component" value="Chromosome"/>
</dbReference>
<keyword evidence="3" id="KW-0813">Transport</keyword>
<dbReference type="InterPro" id="IPR004776">
    <property type="entry name" value="Mem_transp_PIN-like"/>
</dbReference>
<feature type="transmembrane region" description="Helical" evidence="8">
    <location>
        <begin position="60"/>
        <end position="82"/>
    </location>
</feature>
<dbReference type="OrthoDB" id="9786183at2"/>
<sequence length="292" mass="33244">MFIYEKVFFILLIIAFAYTLKRGGIFKEEHALPFINYVIYFALPFTIFKNLRFLEIGKEVLGVVLIAWGAIFLSILFAFLFGKFLKLEEKTLRAFLLVSSFGNTAFMGYPFLYALEGNEGLKYAILYDQLGSFLMVITLGLFLAIGKFDLKELILFPPFIALVLSFLLHGVRFPQFFEHSVEIISGSLIPVILFSLGLRLNFTDMKSDYRTLFSALFIKMFLVPLLILVFLKIFGLTSLPYRVALIESAMPPMVFAGVLALKYELDFRLAFSAITLGIVISLFTVPVFRILL</sequence>
<dbReference type="Gene3D" id="1.20.1530.20">
    <property type="match status" value="1"/>
</dbReference>
<gene>
    <name evidence="9" type="ordered locus">aq_1392</name>
</gene>
<evidence type="ECO:0000256" key="4">
    <source>
        <dbReference type="ARBA" id="ARBA00022475"/>
    </source>
</evidence>
<feature type="transmembrane region" description="Helical" evidence="8">
    <location>
        <begin position="6"/>
        <end position="24"/>
    </location>
</feature>
<keyword evidence="5 8" id="KW-0812">Transmembrane</keyword>
<dbReference type="EnsemblBacteria" id="AAC07368">
    <property type="protein sequence ID" value="AAC07368"/>
    <property type="gene ID" value="aq_1392"/>
</dbReference>
<dbReference type="Pfam" id="PF03547">
    <property type="entry name" value="Mem_trans"/>
    <property type="match status" value="2"/>
</dbReference>
<comment type="similarity">
    <text evidence="2">Belongs to the auxin efflux carrier (TC 2.A.69) family.</text>
</comment>
<evidence type="ECO:0000313" key="9">
    <source>
        <dbReference type="EMBL" id="AAC07368.1"/>
    </source>
</evidence>
<dbReference type="AlphaFoldDB" id="O67397"/>
<evidence type="ECO:0000256" key="3">
    <source>
        <dbReference type="ARBA" id="ARBA00022448"/>
    </source>
</evidence>
<dbReference type="PANTHER" id="PTHR36838:SF1">
    <property type="entry name" value="SLR1864 PROTEIN"/>
    <property type="match status" value="1"/>
</dbReference>
<dbReference type="eggNOG" id="COG0679">
    <property type="taxonomic scope" value="Bacteria"/>
</dbReference>
<dbReference type="PIR" id="C70421">
    <property type="entry name" value="C70421"/>
</dbReference>
<evidence type="ECO:0000256" key="8">
    <source>
        <dbReference type="SAM" id="Phobius"/>
    </source>
</evidence>
<feature type="transmembrane region" description="Helical" evidence="8">
    <location>
        <begin position="94"/>
        <end position="112"/>
    </location>
</feature>
<feature type="transmembrane region" description="Helical" evidence="8">
    <location>
        <begin position="212"/>
        <end position="235"/>
    </location>
</feature>
<dbReference type="InterPro" id="IPR038770">
    <property type="entry name" value="Na+/solute_symporter_sf"/>
</dbReference>
<feature type="transmembrane region" description="Helical" evidence="8">
    <location>
        <begin position="153"/>
        <end position="171"/>
    </location>
</feature>
<dbReference type="InParanoid" id="O67397"/>
<evidence type="ECO:0000313" key="10">
    <source>
        <dbReference type="Proteomes" id="UP000000798"/>
    </source>
</evidence>
<dbReference type="GO" id="GO:0005886">
    <property type="term" value="C:plasma membrane"/>
    <property type="evidence" value="ECO:0000318"/>
    <property type="project" value="GO_Central"/>
</dbReference>
<dbReference type="KEGG" id="aae:aq_1392"/>
<evidence type="ECO:0000256" key="2">
    <source>
        <dbReference type="ARBA" id="ARBA00010145"/>
    </source>
</evidence>
<dbReference type="RefSeq" id="WP_010880900.1">
    <property type="nucleotide sequence ID" value="NC_000918.1"/>
</dbReference>
<feature type="transmembrane region" description="Helical" evidence="8">
    <location>
        <begin position="183"/>
        <end position="200"/>
    </location>
</feature>